<reference evidence="1" key="1">
    <citation type="journal article" date="2014" name="Front. Microbiol.">
        <title>High frequency of phylogenetically diverse reductive dehalogenase-homologous genes in deep subseafloor sedimentary metagenomes.</title>
        <authorList>
            <person name="Kawai M."/>
            <person name="Futagami T."/>
            <person name="Toyoda A."/>
            <person name="Takaki Y."/>
            <person name="Nishi S."/>
            <person name="Hori S."/>
            <person name="Arai W."/>
            <person name="Tsubouchi T."/>
            <person name="Morono Y."/>
            <person name="Uchiyama I."/>
            <person name="Ito T."/>
            <person name="Fujiyama A."/>
            <person name="Inagaki F."/>
            <person name="Takami H."/>
        </authorList>
    </citation>
    <scope>NUCLEOTIDE SEQUENCE</scope>
    <source>
        <strain evidence="1">Expedition CK06-06</strain>
    </source>
</reference>
<name>X1V5B7_9ZZZZ</name>
<dbReference type="AlphaFoldDB" id="X1V5B7"/>
<comment type="caution">
    <text evidence="1">The sequence shown here is derived from an EMBL/GenBank/DDBJ whole genome shotgun (WGS) entry which is preliminary data.</text>
</comment>
<feature type="non-terminal residue" evidence="1">
    <location>
        <position position="83"/>
    </location>
</feature>
<accession>X1V5B7</accession>
<protein>
    <submittedName>
        <fullName evidence="1">Uncharacterized protein</fullName>
    </submittedName>
</protein>
<gene>
    <name evidence="1" type="ORF">S12H4_54523</name>
</gene>
<evidence type="ECO:0000313" key="1">
    <source>
        <dbReference type="EMBL" id="GAJ10952.1"/>
    </source>
</evidence>
<organism evidence="1">
    <name type="scientific">marine sediment metagenome</name>
    <dbReference type="NCBI Taxonomy" id="412755"/>
    <lineage>
        <taxon>unclassified sequences</taxon>
        <taxon>metagenomes</taxon>
        <taxon>ecological metagenomes</taxon>
    </lineage>
</organism>
<proteinExistence type="predicted"/>
<dbReference type="EMBL" id="BARW01034864">
    <property type="protein sequence ID" value="GAJ10952.1"/>
    <property type="molecule type" value="Genomic_DNA"/>
</dbReference>
<sequence length="83" mass="9634">MTDGSVYLGEIISQELGIIRLKTMNLGTLQVPTVNIERLEDLTGDKMRKGKYWFENPSYNRYFLGQSAQPLRKGEGYYQNIWV</sequence>